<proteinExistence type="predicted"/>
<reference evidence="11" key="1">
    <citation type="submission" date="2020-04" db="EMBL/GenBank/DDBJ databases">
        <authorList>
            <person name="Zhang T."/>
        </authorList>
    </citation>
    <scope>NUCLEOTIDE SEQUENCE</scope>
    <source>
        <strain evidence="11">HKST-UBA03</strain>
    </source>
</reference>
<organism evidence="11 12">
    <name type="scientific">candidate division WWE3 bacterium</name>
    <dbReference type="NCBI Taxonomy" id="2053526"/>
    <lineage>
        <taxon>Bacteria</taxon>
        <taxon>Katanobacteria</taxon>
    </lineage>
</organism>
<dbReference type="PANTHER" id="PTHR43394">
    <property type="entry name" value="ATP-DEPENDENT PERMEASE MDL1, MITOCHONDRIAL"/>
    <property type="match status" value="1"/>
</dbReference>
<dbReference type="InterPro" id="IPR017871">
    <property type="entry name" value="ABC_transporter-like_CS"/>
</dbReference>
<sequence>MLKTLKTLYSFHFKYKGWLFLSFFFITLIAFTSSVYPYFYQWFIDNVTKGNYAQLPYISAAFLLVVFVDNILDFFIFFSYDKFVIRSLRDATLKIFRHVQNLDFAFHSEKSTGALISAFKRGSGSFWNISDVINDIYRISLQFIVLFVSYWIVQPKYALVSVLLLIINAIAMRILIPLNINKRVAYVEEDDKVSGIITENWLNYDTVKFFAQENKEFSNLKKQFKAWFKHLWGFSLTFRLLDVINTVINFTGYGIILALLLTDLKNGTITLGQFILVLGFLGQFLSQMRSLFYRLRNVAKNYADIQKYFDLLKEEEKVKDPEQPKRLKKVEGKITFNHVSFSYKAGEKVLRDIDFEIKPGESVAFVGRSGSGKTTITKLLLRFYDPQKGIISIDNVDIRDITKQNLRSLMGVVPQEPILFNNTISYNVGYGHPRATLKEIRRACKLANLDRFIDSLQDGYNTIVGERGIKLSGGQKQRLAIARMILSDPQIIIFDEATSHLDSHSEKMIQDAFWKVAMNRSTIIIAHRLSTIQKADRIIVLDKGRIIETGTHSELIRKKDGHYLKLWRLQTEGLIDY</sequence>
<feature type="transmembrane region" description="Helical" evidence="8">
    <location>
        <begin position="20"/>
        <end position="40"/>
    </location>
</feature>
<keyword evidence="7 8" id="KW-0472">Membrane</keyword>
<comment type="subcellular location">
    <subcellularLocation>
        <location evidence="1">Cell membrane</location>
        <topology evidence="1">Multi-pass membrane protein</topology>
    </subcellularLocation>
</comment>
<dbReference type="PROSITE" id="PS50893">
    <property type="entry name" value="ABC_TRANSPORTER_2"/>
    <property type="match status" value="1"/>
</dbReference>
<dbReference type="PROSITE" id="PS00211">
    <property type="entry name" value="ABC_TRANSPORTER_1"/>
    <property type="match status" value="1"/>
</dbReference>
<feature type="transmembrane region" description="Helical" evidence="8">
    <location>
        <begin position="159"/>
        <end position="176"/>
    </location>
</feature>
<dbReference type="FunFam" id="3.40.50.300:FF:000287">
    <property type="entry name" value="Multidrug ABC transporter ATP-binding protein"/>
    <property type="match status" value="1"/>
</dbReference>
<evidence type="ECO:0000313" key="11">
    <source>
        <dbReference type="EMBL" id="MCA9391779.1"/>
    </source>
</evidence>
<dbReference type="SUPFAM" id="SSF90123">
    <property type="entry name" value="ABC transporter transmembrane region"/>
    <property type="match status" value="1"/>
</dbReference>
<dbReference type="GO" id="GO:0015421">
    <property type="term" value="F:ABC-type oligopeptide transporter activity"/>
    <property type="evidence" value="ECO:0007669"/>
    <property type="project" value="TreeGrafter"/>
</dbReference>
<evidence type="ECO:0000256" key="6">
    <source>
        <dbReference type="ARBA" id="ARBA00022989"/>
    </source>
</evidence>
<dbReference type="Proteomes" id="UP000751518">
    <property type="component" value="Unassembled WGS sequence"/>
</dbReference>
<keyword evidence="3 8" id="KW-0812">Transmembrane</keyword>
<keyword evidence="4" id="KW-0547">Nucleotide-binding</keyword>
<feature type="transmembrane region" description="Helical" evidence="8">
    <location>
        <begin position="267"/>
        <end position="286"/>
    </location>
</feature>
<dbReference type="PROSITE" id="PS50929">
    <property type="entry name" value="ABC_TM1F"/>
    <property type="match status" value="1"/>
</dbReference>
<keyword evidence="6 8" id="KW-1133">Transmembrane helix</keyword>
<reference evidence="11" key="2">
    <citation type="journal article" date="2021" name="Microbiome">
        <title>Successional dynamics and alternative stable states in a saline activated sludge microbial community over 9 years.</title>
        <authorList>
            <person name="Wang Y."/>
            <person name="Ye J."/>
            <person name="Ju F."/>
            <person name="Liu L."/>
            <person name="Boyd J.A."/>
            <person name="Deng Y."/>
            <person name="Parks D.H."/>
            <person name="Jiang X."/>
            <person name="Yin X."/>
            <person name="Woodcroft B.J."/>
            <person name="Tyson G.W."/>
            <person name="Hugenholtz P."/>
            <person name="Polz M.F."/>
            <person name="Zhang T."/>
        </authorList>
    </citation>
    <scope>NUCLEOTIDE SEQUENCE</scope>
    <source>
        <strain evidence="11">HKST-UBA03</strain>
    </source>
</reference>
<evidence type="ECO:0000256" key="5">
    <source>
        <dbReference type="ARBA" id="ARBA00022840"/>
    </source>
</evidence>
<dbReference type="EMBL" id="JAGQKZ010000005">
    <property type="protein sequence ID" value="MCA9391779.1"/>
    <property type="molecule type" value="Genomic_DNA"/>
</dbReference>
<gene>
    <name evidence="11" type="ORF">KC614_01060</name>
</gene>
<dbReference type="InterPro" id="IPR003593">
    <property type="entry name" value="AAA+_ATPase"/>
</dbReference>
<evidence type="ECO:0000259" key="9">
    <source>
        <dbReference type="PROSITE" id="PS50893"/>
    </source>
</evidence>
<dbReference type="CDD" id="cd07346">
    <property type="entry name" value="ABC_6TM_exporters"/>
    <property type="match status" value="1"/>
</dbReference>
<accession>A0A955RQT2</accession>
<evidence type="ECO:0000256" key="7">
    <source>
        <dbReference type="ARBA" id="ARBA00023136"/>
    </source>
</evidence>
<dbReference type="Pfam" id="PF00005">
    <property type="entry name" value="ABC_tran"/>
    <property type="match status" value="1"/>
</dbReference>
<dbReference type="Gene3D" id="3.40.50.300">
    <property type="entry name" value="P-loop containing nucleotide triphosphate hydrolases"/>
    <property type="match status" value="1"/>
</dbReference>
<evidence type="ECO:0000256" key="3">
    <source>
        <dbReference type="ARBA" id="ARBA00022692"/>
    </source>
</evidence>
<protein>
    <submittedName>
        <fullName evidence="11">ABC transporter ATP-binding protein</fullName>
    </submittedName>
</protein>
<keyword evidence="5 11" id="KW-0067">ATP-binding</keyword>
<dbReference type="InterPro" id="IPR003439">
    <property type="entry name" value="ABC_transporter-like_ATP-bd"/>
</dbReference>
<dbReference type="SUPFAM" id="SSF52540">
    <property type="entry name" value="P-loop containing nucleoside triphosphate hydrolases"/>
    <property type="match status" value="1"/>
</dbReference>
<name>A0A955RQT2_UNCKA</name>
<dbReference type="InterPro" id="IPR036640">
    <property type="entry name" value="ABC1_TM_sf"/>
</dbReference>
<dbReference type="PANTHER" id="PTHR43394:SF1">
    <property type="entry name" value="ATP-BINDING CASSETTE SUB-FAMILY B MEMBER 10, MITOCHONDRIAL"/>
    <property type="match status" value="1"/>
</dbReference>
<feature type="domain" description="ABC transmembrane type-1" evidence="10">
    <location>
        <begin position="20"/>
        <end position="300"/>
    </location>
</feature>
<evidence type="ECO:0000256" key="4">
    <source>
        <dbReference type="ARBA" id="ARBA00022741"/>
    </source>
</evidence>
<evidence type="ECO:0000256" key="2">
    <source>
        <dbReference type="ARBA" id="ARBA00022448"/>
    </source>
</evidence>
<evidence type="ECO:0000259" key="10">
    <source>
        <dbReference type="PROSITE" id="PS50929"/>
    </source>
</evidence>
<feature type="domain" description="ABC transporter" evidence="9">
    <location>
        <begin position="334"/>
        <end position="568"/>
    </location>
</feature>
<keyword evidence="2" id="KW-0813">Transport</keyword>
<dbReference type="Gene3D" id="1.20.1560.10">
    <property type="entry name" value="ABC transporter type 1, transmembrane domain"/>
    <property type="match status" value="1"/>
</dbReference>
<feature type="transmembrane region" description="Helical" evidence="8">
    <location>
        <begin position="231"/>
        <end position="261"/>
    </location>
</feature>
<dbReference type="GO" id="GO:0016887">
    <property type="term" value="F:ATP hydrolysis activity"/>
    <property type="evidence" value="ECO:0007669"/>
    <property type="project" value="InterPro"/>
</dbReference>
<evidence type="ECO:0000313" key="12">
    <source>
        <dbReference type="Proteomes" id="UP000751518"/>
    </source>
</evidence>
<dbReference type="GO" id="GO:0005886">
    <property type="term" value="C:plasma membrane"/>
    <property type="evidence" value="ECO:0007669"/>
    <property type="project" value="UniProtKB-SubCell"/>
</dbReference>
<dbReference type="AlphaFoldDB" id="A0A955RQT2"/>
<dbReference type="InterPro" id="IPR039421">
    <property type="entry name" value="Type_1_exporter"/>
</dbReference>
<dbReference type="GO" id="GO:0005524">
    <property type="term" value="F:ATP binding"/>
    <property type="evidence" value="ECO:0007669"/>
    <property type="project" value="UniProtKB-KW"/>
</dbReference>
<feature type="transmembrane region" description="Helical" evidence="8">
    <location>
        <begin position="60"/>
        <end position="80"/>
    </location>
</feature>
<evidence type="ECO:0000256" key="8">
    <source>
        <dbReference type="SAM" id="Phobius"/>
    </source>
</evidence>
<dbReference type="InterPro" id="IPR027417">
    <property type="entry name" value="P-loop_NTPase"/>
</dbReference>
<evidence type="ECO:0000256" key="1">
    <source>
        <dbReference type="ARBA" id="ARBA00004651"/>
    </source>
</evidence>
<dbReference type="SMART" id="SM00382">
    <property type="entry name" value="AAA"/>
    <property type="match status" value="1"/>
</dbReference>
<comment type="caution">
    <text evidence="11">The sequence shown here is derived from an EMBL/GenBank/DDBJ whole genome shotgun (WGS) entry which is preliminary data.</text>
</comment>
<dbReference type="InterPro" id="IPR011527">
    <property type="entry name" value="ABC1_TM_dom"/>
</dbReference>
<dbReference type="Pfam" id="PF00664">
    <property type="entry name" value="ABC_membrane"/>
    <property type="match status" value="1"/>
</dbReference>